<dbReference type="PANTHER" id="PTHR46796:SF10">
    <property type="entry name" value="TRANSCRIPTIONAL ACTIVATOR FEAR"/>
    <property type="match status" value="1"/>
</dbReference>
<dbReference type="PANTHER" id="PTHR46796">
    <property type="entry name" value="HTH-TYPE TRANSCRIPTIONAL ACTIVATOR RHAS-RELATED"/>
    <property type="match status" value="1"/>
</dbReference>
<evidence type="ECO:0000256" key="1">
    <source>
        <dbReference type="ARBA" id="ARBA00023015"/>
    </source>
</evidence>
<dbReference type="InterPro" id="IPR018060">
    <property type="entry name" value="HTH_AraC"/>
</dbReference>
<keyword evidence="1" id="KW-0805">Transcription regulation</keyword>
<dbReference type="InterPro" id="IPR050204">
    <property type="entry name" value="AraC_XylS_family_regulators"/>
</dbReference>
<dbReference type="SUPFAM" id="SSF51182">
    <property type="entry name" value="RmlC-like cupins"/>
    <property type="match status" value="1"/>
</dbReference>
<sequence>MGSILSLRHYRQEVIAHSHGHPQVVISLSGKLDFEVEGRTSLLRQQQLIVIPAGAHHTCDSLQGSHCLVLDVPGDNWLSQSLGAHAEASRRLLDSPGHLPLAPHQHQLVNWLSTSPVADPLISRQGAILLLASLSSQANEPVRAKGLPLAALDAYIDQNAAYPLQVADLARICGLSCARLHSRFLSECGQTPMDYLRQRRLRSALTLLRQSTLAVGEIASRTGYASQSAFAAAMLREFGASPSTLRRESGDN</sequence>
<reference evidence="6 8" key="1">
    <citation type="submission" date="2015-02" db="EMBL/GenBank/DDBJ databases">
        <title>Pseudomonas helleri sp. nov. and Pseudomonas weihenstephanensis sp. nov., isolated from raw cows milk.</title>
        <authorList>
            <person name="von Neubeck M."/>
            <person name="Huptas C."/>
            <person name="Wenning M."/>
            <person name="Scherer S."/>
        </authorList>
    </citation>
    <scope>NUCLEOTIDE SEQUENCE [LARGE SCALE GENOMIC DNA]</scope>
    <source>
        <strain evidence="6 8">DSM 21104</strain>
    </source>
</reference>
<dbReference type="GO" id="GO:0003700">
    <property type="term" value="F:DNA-binding transcription factor activity"/>
    <property type="evidence" value="ECO:0007669"/>
    <property type="project" value="InterPro"/>
</dbReference>
<keyword evidence="2 7" id="KW-0238">DNA-binding</keyword>
<dbReference type="Proteomes" id="UP000036395">
    <property type="component" value="Unassembled WGS sequence"/>
</dbReference>
<evidence type="ECO:0000313" key="6">
    <source>
        <dbReference type="EMBL" id="KMM83117.1"/>
    </source>
</evidence>
<evidence type="ECO:0000256" key="2">
    <source>
        <dbReference type="ARBA" id="ARBA00023125"/>
    </source>
</evidence>
<evidence type="ECO:0000259" key="5">
    <source>
        <dbReference type="PROSITE" id="PS01124"/>
    </source>
</evidence>
<protein>
    <submittedName>
        <fullName evidence="6">AraC family transcriptional regulator</fullName>
    </submittedName>
    <submittedName>
        <fullName evidence="7">AraC-type DNA-binding protein</fullName>
    </submittedName>
</protein>
<dbReference type="STRING" id="47884.SAMN04490203_3179"/>
<dbReference type="InterPro" id="IPR009057">
    <property type="entry name" value="Homeodomain-like_sf"/>
</dbReference>
<evidence type="ECO:0000256" key="4">
    <source>
        <dbReference type="ARBA" id="ARBA00037345"/>
    </source>
</evidence>
<dbReference type="Proteomes" id="UP000183155">
    <property type="component" value="Unassembled WGS sequence"/>
</dbReference>
<evidence type="ECO:0000256" key="3">
    <source>
        <dbReference type="ARBA" id="ARBA00023163"/>
    </source>
</evidence>
<comment type="caution">
    <text evidence="6">The sequence shown here is derived from an EMBL/GenBank/DDBJ whole genome shotgun (WGS) entry which is preliminary data.</text>
</comment>
<proteinExistence type="predicted"/>
<gene>
    <name evidence="7" type="ORF">SAMN04490203_3179</name>
    <name evidence="6" type="ORF">TU78_18150</name>
</gene>
<dbReference type="GO" id="GO:0043565">
    <property type="term" value="F:sequence-specific DNA binding"/>
    <property type="evidence" value="ECO:0007669"/>
    <property type="project" value="InterPro"/>
</dbReference>
<comment type="function">
    <text evidence="4">Regulatory protein of the TOL plasmid xyl operons. XylS activates the xylXYZLTEGFJQKIH operon required for the degradation of toluene, m-xylene and p-xylene.</text>
</comment>
<dbReference type="Pfam" id="PF12833">
    <property type="entry name" value="HTH_18"/>
    <property type="match status" value="1"/>
</dbReference>
<reference evidence="7 9" key="2">
    <citation type="submission" date="2016-10" db="EMBL/GenBank/DDBJ databases">
        <authorList>
            <person name="Varghese N."/>
            <person name="Submissions S."/>
        </authorList>
    </citation>
    <scope>NUCLEOTIDE SEQUENCE [LARGE SCALE GENOMIC DNA]</scope>
    <source>
        <strain evidence="7 9">BS3652</strain>
    </source>
</reference>
<organism evidence="6 8">
    <name type="scientific">Pseudomonas taetrolens</name>
    <dbReference type="NCBI Taxonomy" id="47884"/>
    <lineage>
        <taxon>Bacteria</taxon>
        <taxon>Pseudomonadati</taxon>
        <taxon>Pseudomonadota</taxon>
        <taxon>Gammaproteobacteria</taxon>
        <taxon>Pseudomonadales</taxon>
        <taxon>Pseudomonadaceae</taxon>
        <taxon>Pseudomonas</taxon>
    </lineage>
</organism>
<evidence type="ECO:0000313" key="8">
    <source>
        <dbReference type="Proteomes" id="UP000036395"/>
    </source>
</evidence>
<dbReference type="EMBL" id="JYLA01000008">
    <property type="protein sequence ID" value="KMM83117.1"/>
    <property type="molecule type" value="Genomic_DNA"/>
</dbReference>
<dbReference type="EMBL" id="FNRS01000001">
    <property type="protein sequence ID" value="SEC81773.1"/>
    <property type="molecule type" value="Genomic_DNA"/>
</dbReference>
<dbReference type="PATRIC" id="fig|47884.3.peg.4118"/>
<evidence type="ECO:0000313" key="7">
    <source>
        <dbReference type="EMBL" id="SEC81773.1"/>
    </source>
</evidence>
<name>A0A0J6JH92_PSETA</name>
<dbReference type="InterPro" id="IPR011051">
    <property type="entry name" value="RmlC_Cupin_sf"/>
</dbReference>
<dbReference type="PROSITE" id="PS01124">
    <property type="entry name" value="HTH_ARAC_FAMILY_2"/>
    <property type="match status" value="1"/>
</dbReference>
<evidence type="ECO:0000313" key="9">
    <source>
        <dbReference type="Proteomes" id="UP000183155"/>
    </source>
</evidence>
<dbReference type="Gene3D" id="2.60.120.10">
    <property type="entry name" value="Jelly Rolls"/>
    <property type="match status" value="1"/>
</dbReference>
<dbReference type="Gene3D" id="1.10.10.60">
    <property type="entry name" value="Homeodomain-like"/>
    <property type="match status" value="1"/>
</dbReference>
<dbReference type="InterPro" id="IPR014710">
    <property type="entry name" value="RmlC-like_jellyroll"/>
</dbReference>
<accession>A0A0J6JH92</accession>
<keyword evidence="9" id="KW-1185">Reference proteome</keyword>
<keyword evidence="3" id="KW-0804">Transcription</keyword>
<feature type="domain" description="HTH araC/xylS-type" evidence="5">
    <location>
        <begin position="150"/>
        <end position="248"/>
    </location>
</feature>
<dbReference type="SMART" id="SM00342">
    <property type="entry name" value="HTH_ARAC"/>
    <property type="match status" value="1"/>
</dbReference>
<dbReference type="RefSeq" id="WP_048382987.1">
    <property type="nucleotide sequence ID" value="NZ_FNRS01000001.1"/>
</dbReference>
<dbReference type="AlphaFoldDB" id="A0A0J6JH92"/>
<dbReference type="SUPFAM" id="SSF46689">
    <property type="entry name" value="Homeodomain-like"/>
    <property type="match status" value="2"/>
</dbReference>
<dbReference type="OrthoDB" id="5996070at2"/>